<dbReference type="Gene3D" id="1.20.1600.10">
    <property type="entry name" value="Outer membrane efflux proteins (OEP)"/>
    <property type="match status" value="1"/>
</dbReference>
<comment type="caution">
    <text evidence="9">The sequence shown here is derived from an EMBL/GenBank/DDBJ whole genome shotgun (WGS) entry which is preliminary data.</text>
</comment>
<feature type="chain" id="PRO_5047213484" evidence="8">
    <location>
        <begin position="32"/>
        <end position="513"/>
    </location>
</feature>
<evidence type="ECO:0000256" key="1">
    <source>
        <dbReference type="ARBA" id="ARBA00004442"/>
    </source>
</evidence>
<evidence type="ECO:0000256" key="5">
    <source>
        <dbReference type="ARBA" id="ARBA00022692"/>
    </source>
</evidence>
<dbReference type="InterPro" id="IPR051906">
    <property type="entry name" value="TolC-like"/>
</dbReference>
<keyword evidence="8" id="KW-0732">Signal</keyword>
<keyword evidence="5" id="KW-0812">Transmembrane</keyword>
<evidence type="ECO:0000256" key="8">
    <source>
        <dbReference type="SAM" id="SignalP"/>
    </source>
</evidence>
<dbReference type="SUPFAM" id="SSF56954">
    <property type="entry name" value="Outer membrane efflux proteins (OEP)"/>
    <property type="match status" value="1"/>
</dbReference>
<dbReference type="EMBL" id="JAJADR010000011">
    <property type="protein sequence ID" value="MCB2410776.1"/>
    <property type="molecule type" value="Genomic_DNA"/>
</dbReference>
<dbReference type="PANTHER" id="PTHR30026">
    <property type="entry name" value="OUTER MEMBRANE PROTEIN TOLC"/>
    <property type="match status" value="1"/>
</dbReference>
<keyword evidence="4" id="KW-1134">Transmembrane beta strand</keyword>
<evidence type="ECO:0000256" key="7">
    <source>
        <dbReference type="ARBA" id="ARBA00023237"/>
    </source>
</evidence>
<evidence type="ECO:0000313" key="9">
    <source>
        <dbReference type="EMBL" id="MCB2410776.1"/>
    </source>
</evidence>
<comment type="subcellular location">
    <subcellularLocation>
        <location evidence="1">Cell outer membrane</location>
    </subcellularLocation>
</comment>
<dbReference type="Pfam" id="PF02321">
    <property type="entry name" value="OEP"/>
    <property type="match status" value="2"/>
</dbReference>
<gene>
    <name evidence="9" type="ORF">LGH74_22500</name>
</gene>
<comment type="similarity">
    <text evidence="2">Belongs to the outer membrane factor (OMF) (TC 1.B.17) family.</text>
</comment>
<evidence type="ECO:0000256" key="4">
    <source>
        <dbReference type="ARBA" id="ARBA00022452"/>
    </source>
</evidence>
<dbReference type="Proteomes" id="UP001165296">
    <property type="component" value="Unassembled WGS sequence"/>
</dbReference>
<evidence type="ECO:0000256" key="2">
    <source>
        <dbReference type="ARBA" id="ARBA00007613"/>
    </source>
</evidence>
<reference evidence="9" key="1">
    <citation type="submission" date="2021-10" db="EMBL/GenBank/DDBJ databases">
        <authorList>
            <person name="Dean J.D."/>
            <person name="Kim M.K."/>
            <person name="Newey C.N."/>
            <person name="Stoker T.S."/>
            <person name="Thompson D.W."/>
            <person name="Grose J.H."/>
        </authorList>
    </citation>
    <scope>NUCLEOTIDE SEQUENCE</scope>
    <source>
        <strain evidence="9">BT178</strain>
    </source>
</reference>
<keyword evidence="7" id="KW-0998">Cell outer membrane</keyword>
<name>A0ABS8AY98_9BACT</name>
<organism evidence="9 10">
    <name type="scientific">Hymenobacter lucidus</name>
    <dbReference type="NCBI Taxonomy" id="2880930"/>
    <lineage>
        <taxon>Bacteria</taxon>
        <taxon>Pseudomonadati</taxon>
        <taxon>Bacteroidota</taxon>
        <taxon>Cytophagia</taxon>
        <taxon>Cytophagales</taxon>
        <taxon>Hymenobacteraceae</taxon>
        <taxon>Hymenobacter</taxon>
    </lineage>
</organism>
<dbReference type="PANTHER" id="PTHR30026:SF20">
    <property type="entry name" value="OUTER MEMBRANE PROTEIN TOLC"/>
    <property type="match status" value="1"/>
</dbReference>
<sequence>MKTPRTPFAHQLAAVGVGALLLSAAAQPAAAQNTPPAQPPAGTLAAAAPSGPYSLQRAIDVAWQNNLTIRQQQLTTENTDAILRQSRNALLPTANASATQNWNYGTSVDPLTYQFQDQTIRTNNFSLNSQVTLFAGFQLRNTIKRNQLDYQAGLSDIEKSRNDIALNVASSFLQLVLAQELVRANEARVNTSQQQVSRTQKLLKAGSVAESNLLDSQAQLASDELNVITAQNQVAFYKLQLAQLLNLSSPTGFEIEVPTLPDPDDVVQLTANPDGTYQTAVGLMPEIKAADLRVQSSLRSVEVARGAYYPRLTFGGGIFSGYSSSRTTPVLTGELEEVGQFPLFMEDPITKVRTLVPNTYAIALQPGFRSLPDGFFNQIKTNYGKQLQFNLSIPILNGFQVRTNVQRSEIGVKQSELRAEQTRLQLRQDIQQAYSDAIAAQRKYGAAKRQTEALSTAYRNAEIRFNNGLLNGTDFNIAKNNLYGAESSMIQAKYEFIFRRKVLDFYEGRGLGL</sequence>
<keyword evidence="10" id="KW-1185">Reference proteome</keyword>
<dbReference type="RefSeq" id="WP_226180007.1">
    <property type="nucleotide sequence ID" value="NZ_JAJADR010000011.1"/>
</dbReference>
<evidence type="ECO:0000256" key="3">
    <source>
        <dbReference type="ARBA" id="ARBA00022448"/>
    </source>
</evidence>
<keyword evidence="6" id="KW-0472">Membrane</keyword>
<accession>A0ABS8AY98</accession>
<keyword evidence="3" id="KW-0813">Transport</keyword>
<protein>
    <submittedName>
        <fullName evidence="9">TolC family protein</fullName>
    </submittedName>
</protein>
<proteinExistence type="inferred from homology"/>
<evidence type="ECO:0000313" key="10">
    <source>
        <dbReference type="Proteomes" id="UP001165296"/>
    </source>
</evidence>
<feature type="signal peptide" evidence="8">
    <location>
        <begin position="1"/>
        <end position="31"/>
    </location>
</feature>
<evidence type="ECO:0000256" key="6">
    <source>
        <dbReference type="ARBA" id="ARBA00023136"/>
    </source>
</evidence>
<dbReference type="InterPro" id="IPR003423">
    <property type="entry name" value="OMP_efflux"/>
</dbReference>